<dbReference type="EMBL" id="AOIL01000052">
    <property type="protein sequence ID" value="ELY87997.1"/>
    <property type="molecule type" value="Genomic_DNA"/>
</dbReference>
<gene>
    <name evidence="2" type="ORF">C484_16339</name>
</gene>
<proteinExistence type="predicted"/>
<keyword evidence="3" id="KW-1185">Reference proteome</keyword>
<sequence>MTSRSSENSVQFYDDECGTTLRMAIAQRILSGDPSRTSKLYLVIGAISLVKAIAVRDDRNRFRQELTDAGLFIGIGLALRKYSQMKAEKRSEIESQVPDWALDAAESAAAKEAVRTAAKRGLRRSKSEPEPTVRDRARGLLPNR</sequence>
<dbReference type="STRING" id="1230458.C484_16339"/>
<dbReference type="PATRIC" id="fig|1230458.4.peg.3314"/>
<dbReference type="Proteomes" id="UP000011648">
    <property type="component" value="Unassembled WGS sequence"/>
</dbReference>
<feature type="compositionally biased region" description="Basic and acidic residues" evidence="1">
    <location>
        <begin position="125"/>
        <end position="138"/>
    </location>
</feature>
<protein>
    <submittedName>
        <fullName evidence="2">Uncharacterized protein</fullName>
    </submittedName>
</protein>
<accession>L9ZR30</accession>
<evidence type="ECO:0000313" key="2">
    <source>
        <dbReference type="EMBL" id="ELY87997.1"/>
    </source>
</evidence>
<name>L9ZR30_9EURY</name>
<evidence type="ECO:0000313" key="3">
    <source>
        <dbReference type="Proteomes" id="UP000011648"/>
    </source>
</evidence>
<organism evidence="2 3">
    <name type="scientific">Natrialba taiwanensis DSM 12281</name>
    <dbReference type="NCBI Taxonomy" id="1230458"/>
    <lineage>
        <taxon>Archaea</taxon>
        <taxon>Methanobacteriati</taxon>
        <taxon>Methanobacteriota</taxon>
        <taxon>Stenosarchaea group</taxon>
        <taxon>Halobacteria</taxon>
        <taxon>Halobacteriales</taxon>
        <taxon>Natrialbaceae</taxon>
        <taxon>Natrialba</taxon>
    </lineage>
</organism>
<reference evidence="2 3" key="1">
    <citation type="journal article" date="2014" name="PLoS Genet.">
        <title>Phylogenetically driven sequencing of extremely halophilic archaea reveals strategies for static and dynamic osmo-response.</title>
        <authorList>
            <person name="Becker E.A."/>
            <person name="Seitzer P.M."/>
            <person name="Tritt A."/>
            <person name="Larsen D."/>
            <person name="Krusor M."/>
            <person name="Yao A.I."/>
            <person name="Wu D."/>
            <person name="Madern D."/>
            <person name="Eisen J.A."/>
            <person name="Darling A.E."/>
            <person name="Facciotti M.T."/>
        </authorList>
    </citation>
    <scope>NUCLEOTIDE SEQUENCE [LARGE SCALE GENOMIC DNA]</scope>
    <source>
        <strain evidence="2 3">DSM 12281</strain>
    </source>
</reference>
<feature type="region of interest" description="Disordered" evidence="1">
    <location>
        <begin position="116"/>
        <end position="144"/>
    </location>
</feature>
<comment type="caution">
    <text evidence="2">The sequence shown here is derived from an EMBL/GenBank/DDBJ whole genome shotgun (WGS) entry which is preliminary data.</text>
</comment>
<evidence type="ECO:0000256" key="1">
    <source>
        <dbReference type="SAM" id="MobiDB-lite"/>
    </source>
</evidence>
<dbReference type="AlphaFoldDB" id="L9ZR30"/>